<name>A0A6A6WQ70_9PLEO</name>
<evidence type="ECO:0000313" key="1">
    <source>
        <dbReference type="EMBL" id="KAF2786064.1"/>
    </source>
</evidence>
<reference evidence="1" key="1">
    <citation type="journal article" date="2020" name="Stud. Mycol.">
        <title>101 Dothideomycetes genomes: a test case for predicting lifestyles and emergence of pathogens.</title>
        <authorList>
            <person name="Haridas S."/>
            <person name="Albert R."/>
            <person name="Binder M."/>
            <person name="Bloem J."/>
            <person name="Labutti K."/>
            <person name="Salamov A."/>
            <person name="Andreopoulos B."/>
            <person name="Baker S."/>
            <person name="Barry K."/>
            <person name="Bills G."/>
            <person name="Bluhm B."/>
            <person name="Cannon C."/>
            <person name="Castanera R."/>
            <person name="Culley D."/>
            <person name="Daum C."/>
            <person name="Ezra D."/>
            <person name="Gonzalez J."/>
            <person name="Henrissat B."/>
            <person name="Kuo A."/>
            <person name="Liang C."/>
            <person name="Lipzen A."/>
            <person name="Lutzoni F."/>
            <person name="Magnuson J."/>
            <person name="Mondo S."/>
            <person name="Nolan M."/>
            <person name="Ohm R."/>
            <person name="Pangilinan J."/>
            <person name="Park H.-J."/>
            <person name="Ramirez L."/>
            <person name="Alfaro M."/>
            <person name="Sun H."/>
            <person name="Tritt A."/>
            <person name="Yoshinaga Y."/>
            <person name="Zwiers L.-H."/>
            <person name="Turgeon B."/>
            <person name="Goodwin S."/>
            <person name="Spatafora J."/>
            <person name="Crous P."/>
            <person name="Grigoriev I."/>
        </authorList>
    </citation>
    <scope>NUCLEOTIDE SEQUENCE</scope>
    <source>
        <strain evidence="1">CBS 109.77</strain>
    </source>
</reference>
<protein>
    <recommendedName>
        <fullName evidence="3">Kinesin light chain</fullName>
    </recommendedName>
</protein>
<dbReference type="Pfam" id="PF13374">
    <property type="entry name" value="TPR_10"/>
    <property type="match status" value="1"/>
</dbReference>
<evidence type="ECO:0008006" key="3">
    <source>
        <dbReference type="Google" id="ProtNLM"/>
    </source>
</evidence>
<accession>A0A6A6WQ70</accession>
<sequence>MAGGLWCWTMRTTPRCSIRSRSESVGETTRRICQRRRHSCQSHHGSILITSRSKDAAVRLVGSYKNVKDVLAMDKDQAVQLLQNKLEDTSDEGGMVNLIRALDRIPLAISQATTYINRGAPRTTASKYLDEFWKNEKKRTSLLNRDAGDLRRKRITFRGYYVADVGIPESVLHGHSTNRADGGRGDDDDSDVDKDLATLRAYSLVTATAESDVCEMHHLVQFCTRVWLSSFNEVERWRRKFTMLMAKEFPSGDFKSWTKCQALLPHVAPMIEHEHEPAQEELLGDWAQVLSNAACILGLVLQYRGKYEAAEEMNRQALEGREKALGKEHPDTLTSVYCLGYQ</sequence>
<dbReference type="OrthoDB" id="20872at2759"/>
<dbReference type="Gene3D" id="1.25.40.10">
    <property type="entry name" value="Tetratricopeptide repeat domain"/>
    <property type="match status" value="1"/>
</dbReference>
<proteinExistence type="predicted"/>
<dbReference type="AlphaFoldDB" id="A0A6A6WQ70"/>
<dbReference type="Proteomes" id="UP000799757">
    <property type="component" value="Unassembled WGS sequence"/>
</dbReference>
<evidence type="ECO:0000313" key="2">
    <source>
        <dbReference type="Proteomes" id="UP000799757"/>
    </source>
</evidence>
<dbReference type="InterPro" id="IPR011990">
    <property type="entry name" value="TPR-like_helical_dom_sf"/>
</dbReference>
<dbReference type="EMBL" id="MU002561">
    <property type="protein sequence ID" value="KAF2786064.1"/>
    <property type="molecule type" value="Genomic_DNA"/>
</dbReference>
<dbReference type="SUPFAM" id="SSF48452">
    <property type="entry name" value="TPR-like"/>
    <property type="match status" value="1"/>
</dbReference>
<keyword evidence="2" id="KW-1185">Reference proteome</keyword>
<organism evidence="1 2">
    <name type="scientific">Melanomma pulvis-pyrius CBS 109.77</name>
    <dbReference type="NCBI Taxonomy" id="1314802"/>
    <lineage>
        <taxon>Eukaryota</taxon>
        <taxon>Fungi</taxon>
        <taxon>Dikarya</taxon>
        <taxon>Ascomycota</taxon>
        <taxon>Pezizomycotina</taxon>
        <taxon>Dothideomycetes</taxon>
        <taxon>Pleosporomycetidae</taxon>
        <taxon>Pleosporales</taxon>
        <taxon>Melanommataceae</taxon>
        <taxon>Melanomma</taxon>
    </lineage>
</organism>
<gene>
    <name evidence="1" type="ORF">K505DRAFT_368547</name>
</gene>